<sequence length="123" mass="13283">MKVRNALIIVGLATVATTSFAASAYHASPVQEQGAVFTPDHLGNTVSRDSVRNTVLVAQQDGSLQWISRGYPATYPLVKAPTLTKSRDQVLQELEYAKRNPITADGMRDMGGEAGWVNAQQLP</sequence>
<gene>
    <name evidence="2" type="ORF">ACFSF0_01720</name>
</gene>
<keyword evidence="1" id="KW-0732">Signal</keyword>
<keyword evidence="3" id="KW-1185">Reference proteome</keyword>
<accession>A0ABW4KQ20</accession>
<evidence type="ECO:0000313" key="3">
    <source>
        <dbReference type="Proteomes" id="UP001597304"/>
    </source>
</evidence>
<feature type="signal peptide" evidence="1">
    <location>
        <begin position="1"/>
        <end position="21"/>
    </location>
</feature>
<proteinExistence type="predicted"/>
<dbReference type="RefSeq" id="WP_056637592.1">
    <property type="nucleotide sequence ID" value="NZ_JBHUEJ010000003.1"/>
</dbReference>
<name>A0ABW4KQ20_9BURK</name>
<dbReference type="Proteomes" id="UP001597304">
    <property type="component" value="Unassembled WGS sequence"/>
</dbReference>
<evidence type="ECO:0000313" key="2">
    <source>
        <dbReference type="EMBL" id="MFD1709313.1"/>
    </source>
</evidence>
<evidence type="ECO:0008006" key="4">
    <source>
        <dbReference type="Google" id="ProtNLM"/>
    </source>
</evidence>
<evidence type="ECO:0000256" key="1">
    <source>
        <dbReference type="SAM" id="SignalP"/>
    </source>
</evidence>
<comment type="caution">
    <text evidence="2">The sequence shown here is derived from an EMBL/GenBank/DDBJ whole genome shotgun (WGS) entry which is preliminary data.</text>
</comment>
<reference evidence="3" key="1">
    <citation type="journal article" date="2019" name="Int. J. Syst. Evol. Microbiol.">
        <title>The Global Catalogue of Microorganisms (GCM) 10K type strain sequencing project: providing services to taxonomists for standard genome sequencing and annotation.</title>
        <authorList>
            <consortium name="The Broad Institute Genomics Platform"/>
            <consortium name="The Broad Institute Genome Sequencing Center for Infectious Disease"/>
            <person name="Wu L."/>
            <person name="Ma J."/>
        </authorList>
    </citation>
    <scope>NUCLEOTIDE SEQUENCE [LARGE SCALE GENOMIC DNA]</scope>
    <source>
        <strain evidence="3">LMG 29247</strain>
    </source>
</reference>
<organism evidence="2 3">
    <name type="scientific">Ottowia flava</name>
    <dbReference type="NCBI Taxonomy" id="2675430"/>
    <lineage>
        <taxon>Bacteria</taxon>
        <taxon>Pseudomonadati</taxon>
        <taxon>Pseudomonadota</taxon>
        <taxon>Betaproteobacteria</taxon>
        <taxon>Burkholderiales</taxon>
        <taxon>Comamonadaceae</taxon>
        <taxon>Ottowia</taxon>
    </lineage>
</organism>
<feature type="chain" id="PRO_5047187346" description="DUF4148 domain-containing protein" evidence="1">
    <location>
        <begin position="22"/>
        <end position="123"/>
    </location>
</feature>
<protein>
    <recommendedName>
        <fullName evidence="4">DUF4148 domain-containing protein</fullName>
    </recommendedName>
</protein>
<dbReference type="EMBL" id="JBHUEJ010000003">
    <property type="protein sequence ID" value="MFD1709313.1"/>
    <property type="molecule type" value="Genomic_DNA"/>
</dbReference>